<gene>
    <name evidence="1" type="ORF">GCM10010201_10450</name>
</gene>
<dbReference type="Proteomes" id="UP001499978">
    <property type="component" value="Unassembled WGS sequence"/>
</dbReference>
<sequence length="458" mass="47219">MTERLPAEVTLNAWADAPVGGALAADAVRWGARAGLPRSQQALPIAPLVDEADWAHPDVGYGVLLPDRDDVDPVVRAAGGDAPEPVRRLIAGRPGTVALRWRPDLPSHLLRRYLPDGRAQDPVIGLSRFGVGPGRLPRHVLIVGGPDQIPWSTQYALGVRHAVGRLPLPADQIGSYVDALLAGWPDASARLAAPLVWSVDAGDITTLMRQAVAGPLAAALRDPSLPDAVELTGPAATSKELLTALLDQRPALLVTSSHGRTAPLEDPTLLAAGLGLPVAADHVTAPLSELTAAVPAGTIWHAAACCSAGSDATSAFAGLLSPGGAAHRVVGAVAGLGDTVAPAATALLSRPDPVRAIVGHVEPTFDWTLQVAETGQSLGHELVAAFSTQLHHGRPLGLALAGYWAGVGQLHTDWATARDALAPGDVAAQARLTRLQLTARDRQALVLLGDPTVTLAPG</sequence>
<evidence type="ECO:0000313" key="1">
    <source>
        <dbReference type="EMBL" id="GAA2515857.1"/>
    </source>
</evidence>
<reference evidence="1 2" key="1">
    <citation type="journal article" date="2019" name="Int. J. Syst. Evol. Microbiol.">
        <title>The Global Catalogue of Microorganisms (GCM) 10K type strain sequencing project: providing services to taxonomists for standard genome sequencing and annotation.</title>
        <authorList>
            <consortium name="The Broad Institute Genomics Platform"/>
            <consortium name="The Broad Institute Genome Sequencing Center for Infectious Disease"/>
            <person name="Wu L."/>
            <person name="Ma J."/>
        </authorList>
    </citation>
    <scope>NUCLEOTIDE SEQUENCE [LARGE SCALE GENOMIC DNA]</scope>
    <source>
        <strain evidence="1 2">JCM 3367</strain>
    </source>
</reference>
<proteinExistence type="predicted"/>
<protein>
    <recommendedName>
        <fullName evidence="3">CHAT domain-containing protein</fullName>
    </recommendedName>
</protein>
<comment type="caution">
    <text evidence="1">The sequence shown here is derived from an EMBL/GenBank/DDBJ whole genome shotgun (WGS) entry which is preliminary data.</text>
</comment>
<dbReference type="RefSeq" id="WP_344169074.1">
    <property type="nucleotide sequence ID" value="NZ_BAAARY010000003.1"/>
</dbReference>
<organism evidence="1 2">
    <name type="scientific">Pilimelia columellifera subsp. columellifera</name>
    <dbReference type="NCBI Taxonomy" id="706583"/>
    <lineage>
        <taxon>Bacteria</taxon>
        <taxon>Bacillati</taxon>
        <taxon>Actinomycetota</taxon>
        <taxon>Actinomycetes</taxon>
        <taxon>Micromonosporales</taxon>
        <taxon>Micromonosporaceae</taxon>
        <taxon>Pilimelia</taxon>
    </lineage>
</organism>
<accession>A0ABN3N7F8</accession>
<evidence type="ECO:0008006" key="3">
    <source>
        <dbReference type="Google" id="ProtNLM"/>
    </source>
</evidence>
<dbReference type="EMBL" id="BAAARY010000003">
    <property type="protein sequence ID" value="GAA2515857.1"/>
    <property type="molecule type" value="Genomic_DNA"/>
</dbReference>
<evidence type="ECO:0000313" key="2">
    <source>
        <dbReference type="Proteomes" id="UP001499978"/>
    </source>
</evidence>
<name>A0ABN3N7F8_9ACTN</name>
<keyword evidence="2" id="KW-1185">Reference proteome</keyword>